<protein>
    <submittedName>
        <fullName evidence="2">Uncharacterized protein</fullName>
    </submittedName>
</protein>
<dbReference type="AlphaFoldDB" id="C3ZAZ4"/>
<gene>
    <name evidence="2" type="ORF">BRAFLDRAFT_68540</name>
</gene>
<organism>
    <name type="scientific">Branchiostoma floridae</name>
    <name type="common">Florida lancelet</name>
    <name type="synonym">Amphioxus</name>
    <dbReference type="NCBI Taxonomy" id="7739"/>
    <lineage>
        <taxon>Eukaryota</taxon>
        <taxon>Metazoa</taxon>
        <taxon>Chordata</taxon>
        <taxon>Cephalochordata</taxon>
        <taxon>Leptocardii</taxon>
        <taxon>Amphioxiformes</taxon>
        <taxon>Branchiostomatidae</taxon>
        <taxon>Branchiostoma</taxon>
    </lineage>
</organism>
<evidence type="ECO:0000313" key="2">
    <source>
        <dbReference type="EMBL" id="EEN50031.1"/>
    </source>
</evidence>
<name>C3ZAZ4_BRAFL</name>
<dbReference type="InParanoid" id="C3ZAZ4"/>
<feature type="region of interest" description="Disordered" evidence="1">
    <location>
        <begin position="1"/>
        <end position="33"/>
    </location>
</feature>
<sequence length="168" mass="18685">MQSSSTPNKPENRDSGQQQEPNNNYRSTWNTYSGNSNLHTNETAVFNHSAANWLYQHNGSTQNKLTSANRPQYKDAQYTELNSAYDSTKNRTAYLMQCVLCRDWNTSFQVLDTILMSISDDLCCFLSISGSDDVGPSCVSNPARPKAASDVDPVGLAPPRSLWIRLAP</sequence>
<accession>C3ZAZ4</accession>
<reference evidence="2" key="1">
    <citation type="journal article" date="2008" name="Nature">
        <title>The amphioxus genome and the evolution of the chordate karyotype.</title>
        <authorList>
            <consortium name="US DOE Joint Genome Institute (JGI-PGF)"/>
            <person name="Putnam N.H."/>
            <person name="Butts T."/>
            <person name="Ferrier D.E.K."/>
            <person name="Furlong R.F."/>
            <person name="Hellsten U."/>
            <person name="Kawashima T."/>
            <person name="Robinson-Rechavi M."/>
            <person name="Shoguchi E."/>
            <person name="Terry A."/>
            <person name="Yu J.-K."/>
            <person name="Benito-Gutierrez E.L."/>
            <person name="Dubchak I."/>
            <person name="Garcia-Fernandez J."/>
            <person name="Gibson-Brown J.J."/>
            <person name="Grigoriev I.V."/>
            <person name="Horton A.C."/>
            <person name="de Jong P.J."/>
            <person name="Jurka J."/>
            <person name="Kapitonov V.V."/>
            <person name="Kohara Y."/>
            <person name="Kuroki Y."/>
            <person name="Lindquist E."/>
            <person name="Lucas S."/>
            <person name="Osoegawa K."/>
            <person name="Pennacchio L.A."/>
            <person name="Salamov A.A."/>
            <person name="Satou Y."/>
            <person name="Sauka-Spengler T."/>
            <person name="Schmutz J."/>
            <person name="Shin-I T."/>
            <person name="Toyoda A."/>
            <person name="Bronner-Fraser M."/>
            <person name="Fujiyama A."/>
            <person name="Holland L.Z."/>
            <person name="Holland P.W.H."/>
            <person name="Satoh N."/>
            <person name="Rokhsar D.S."/>
        </authorList>
    </citation>
    <scope>NUCLEOTIDE SEQUENCE [LARGE SCALE GENOMIC DNA]</scope>
    <source>
        <strain evidence="2">S238N-H82</strain>
        <tissue evidence="2">Testes</tissue>
    </source>
</reference>
<dbReference type="EMBL" id="GG666603">
    <property type="protein sequence ID" value="EEN50031.1"/>
    <property type="molecule type" value="Genomic_DNA"/>
</dbReference>
<evidence type="ECO:0000256" key="1">
    <source>
        <dbReference type="SAM" id="MobiDB-lite"/>
    </source>
</evidence>
<proteinExistence type="predicted"/>